<keyword evidence="15" id="KW-1185">Reference proteome</keyword>
<feature type="chain" id="PRO_5045889170" description="Foldase protein PrsA" evidence="12">
    <location>
        <begin position="19"/>
        <end position="291"/>
    </location>
</feature>
<sequence length="291" mass="32742">MKKTVLAITMAASVLALAACNDQKAADDEIIATTKVGNITKEDLYEEMKDAIGVQVVENLLLQQALETEYKISDKELKDEIKAQKEAFGDNFELYLQQQGITERFFEKNVKSQMLQKKMIDSLKVSDEDIAKGVERAKTEVHARHILVDDEKTANEVLKKLKDGGDFAELAKEYSTEPVAQQTGGDLGWFGPGKMVQEFEDAVYALKKGEISEPVKTSFGYHIIELLETRKAETDKSEEEIKAEIEDGLKRVQFEEKLQELIKAADVDIKVDEFKKALDAYLPAKADKEEK</sequence>
<evidence type="ECO:0000313" key="15">
    <source>
        <dbReference type="Proteomes" id="UP001596071"/>
    </source>
</evidence>
<evidence type="ECO:0000256" key="11">
    <source>
        <dbReference type="HAMAP-Rule" id="MF_01145"/>
    </source>
</evidence>
<comment type="function">
    <text evidence="11">Plays a major role in protein secretion by helping the post-translocational extracellular folding of several secreted proteins.</text>
</comment>
<comment type="caution">
    <text evidence="14">The sequence shown here is derived from an EMBL/GenBank/DDBJ whole genome shotgun (WGS) entry which is preliminary data.</text>
</comment>
<dbReference type="InterPro" id="IPR000297">
    <property type="entry name" value="PPIase_PpiC"/>
</dbReference>
<dbReference type="EMBL" id="JBHSNP010000009">
    <property type="protein sequence ID" value="MFC5602390.1"/>
    <property type="molecule type" value="Genomic_DNA"/>
</dbReference>
<evidence type="ECO:0000256" key="7">
    <source>
        <dbReference type="ARBA" id="ARBA00023136"/>
    </source>
</evidence>
<dbReference type="Proteomes" id="UP001596071">
    <property type="component" value="Unassembled WGS sequence"/>
</dbReference>
<dbReference type="EC" id="5.2.1.8" evidence="11"/>
<dbReference type="InterPro" id="IPR050245">
    <property type="entry name" value="PrsA_foldase"/>
</dbReference>
<dbReference type="PANTHER" id="PTHR47245">
    <property type="entry name" value="PEPTIDYLPROLYL ISOMERASE"/>
    <property type="match status" value="1"/>
</dbReference>
<evidence type="ECO:0000259" key="13">
    <source>
        <dbReference type="PROSITE" id="PS50198"/>
    </source>
</evidence>
<evidence type="ECO:0000256" key="4">
    <source>
        <dbReference type="ARBA" id="ARBA00022475"/>
    </source>
</evidence>
<dbReference type="InterPro" id="IPR023059">
    <property type="entry name" value="Foldase_PrsA"/>
</dbReference>
<organism evidence="14 15">
    <name type="scientific">Sporosarcina koreensis</name>
    <dbReference type="NCBI Taxonomy" id="334735"/>
    <lineage>
        <taxon>Bacteria</taxon>
        <taxon>Bacillati</taxon>
        <taxon>Bacillota</taxon>
        <taxon>Bacilli</taxon>
        <taxon>Bacillales</taxon>
        <taxon>Caryophanaceae</taxon>
        <taxon>Sporosarcina</taxon>
    </lineage>
</organism>
<evidence type="ECO:0000256" key="5">
    <source>
        <dbReference type="ARBA" id="ARBA00022729"/>
    </source>
</evidence>
<comment type="catalytic activity">
    <reaction evidence="1 11">
        <text>[protein]-peptidylproline (omega=180) = [protein]-peptidylproline (omega=0)</text>
        <dbReference type="Rhea" id="RHEA:16237"/>
        <dbReference type="Rhea" id="RHEA-COMP:10747"/>
        <dbReference type="Rhea" id="RHEA-COMP:10748"/>
        <dbReference type="ChEBI" id="CHEBI:83833"/>
        <dbReference type="ChEBI" id="CHEBI:83834"/>
        <dbReference type="EC" id="5.2.1.8"/>
    </reaction>
</comment>
<proteinExistence type="inferred from homology"/>
<dbReference type="PROSITE" id="PS51257">
    <property type="entry name" value="PROKAR_LIPOPROTEIN"/>
    <property type="match status" value="1"/>
</dbReference>
<name>A0ABW0TTP5_9BACL</name>
<evidence type="ECO:0000256" key="6">
    <source>
        <dbReference type="ARBA" id="ARBA00023110"/>
    </source>
</evidence>
<comment type="similarity">
    <text evidence="3 11">Belongs to the PrsA family.</text>
</comment>
<dbReference type="Pfam" id="PF13624">
    <property type="entry name" value="SurA_N_3"/>
    <property type="match status" value="1"/>
</dbReference>
<protein>
    <recommendedName>
        <fullName evidence="11">Foldase protein PrsA</fullName>
        <ecNumber evidence="11">5.2.1.8</ecNumber>
    </recommendedName>
</protein>
<evidence type="ECO:0000256" key="1">
    <source>
        <dbReference type="ARBA" id="ARBA00000971"/>
    </source>
</evidence>
<keyword evidence="7 11" id="KW-0472">Membrane</keyword>
<dbReference type="Pfam" id="PF13616">
    <property type="entry name" value="Rotamase_3"/>
    <property type="match status" value="1"/>
</dbReference>
<keyword evidence="6 11" id="KW-0697">Rotamase</keyword>
<keyword evidence="9 11" id="KW-0413">Isomerase</keyword>
<dbReference type="SUPFAM" id="SSF54534">
    <property type="entry name" value="FKBP-like"/>
    <property type="match status" value="1"/>
</dbReference>
<dbReference type="HAMAP" id="MF_01145">
    <property type="entry name" value="Foldase_PrsA"/>
    <property type="match status" value="1"/>
</dbReference>
<dbReference type="RefSeq" id="WP_381442424.1">
    <property type="nucleotide sequence ID" value="NZ_JBHSNP010000009.1"/>
</dbReference>
<feature type="signal peptide" evidence="12">
    <location>
        <begin position="1"/>
        <end position="18"/>
    </location>
</feature>
<reference evidence="15" key="1">
    <citation type="journal article" date="2019" name="Int. J. Syst. Evol. Microbiol.">
        <title>The Global Catalogue of Microorganisms (GCM) 10K type strain sequencing project: providing services to taxonomists for standard genome sequencing and annotation.</title>
        <authorList>
            <consortium name="The Broad Institute Genomics Platform"/>
            <consortium name="The Broad Institute Genome Sequencing Center for Infectious Disease"/>
            <person name="Wu L."/>
            <person name="Ma J."/>
        </authorList>
    </citation>
    <scope>NUCLEOTIDE SEQUENCE [LARGE SCALE GENOMIC DNA]</scope>
    <source>
        <strain evidence="15">KACC 11299</strain>
    </source>
</reference>
<gene>
    <name evidence="11" type="primary">prsA</name>
    <name evidence="14" type="ORF">ACFPTP_04080</name>
</gene>
<dbReference type="SUPFAM" id="SSF109998">
    <property type="entry name" value="Triger factor/SurA peptide-binding domain-like"/>
    <property type="match status" value="1"/>
</dbReference>
<dbReference type="Gene3D" id="3.10.50.40">
    <property type="match status" value="1"/>
</dbReference>
<comment type="subcellular location">
    <subcellularLocation>
        <location evidence="2 11">Cell membrane</location>
        <topology evidence="2 11">Lipid-anchor</topology>
    </subcellularLocation>
</comment>
<dbReference type="PROSITE" id="PS50198">
    <property type="entry name" value="PPIC_PPIASE_2"/>
    <property type="match status" value="1"/>
</dbReference>
<evidence type="ECO:0000256" key="8">
    <source>
        <dbReference type="ARBA" id="ARBA00023139"/>
    </source>
</evidence>
<accession>A0ABW0TTP5</accession>
<evidence type="ECO:0000256" key="9">
    <source>
        <dbReference type="ARBA" id="ARBA00023235"/>
    </source>
</evidence>
<feature type="domain" description="PpiC" evidence="13">
    <location>
        <begin position="138"/>
        <end position="228"/>
    </location>
</feature>
<dbReference type="Gene3D" id="1.10.4030.10">
    <property type="entry name" value="Porin chaperone SurA, peptide-binding domain"/>
    <property type="match status" value="1"/>
</dbReference>
<keyword evidence="4 11" id="KW-1003">Cell membrane</keyword>
<keyword evidence="5 11" id="KW-0732">Signal</keyword>
<evidence type="ECO:0000256" key="3">
    <source>
        <dbReference type="ARBA" id="ARBA00006071"/>
    </source>
</evidence>
<evidence type="ECO:0000256" key="2">
    <source>
        <dbReference type="ARBA" id="ARBA00004193"/>
    </source>
</evidence>
<dbReference type="PANTHER" id="PTHR47245:SF1">
    <property type="entry name" value="FOLDASE PROTEIN PRSA"/>
    <property type="match status" value="1"/>
</dbReference>
<dbReference type="InterPro" id="IPR046357">
    <property type="entry name" value="PPIase_dom_sf"/>
</dbReference>
<evidence type="ECO:0000256" key="10">
    <source>
        <dbReference type="ARBA" id="ARBA00023288"/>
    </source>
</evidence>
<keyword evidence="10 11" id="KW-0449">Lipoprotein</keyword>
<dbReference type="InterPro" id="IPR027304">
    <property type="entry name" value="Trigger_fact/SurA_dom_sf"/>
</dbReference>
<keyword evidence="8 11" id="KW-0564">Palmitate</keyword>
<dbReference type="GO" id="GO:0003755">
    <property type="term" value="F:peptidyl-prolyl cis-trans isomerase activity"/>
    <property type="evidence" value="ECO:0007669"/>
    <property type="project" value="UniProtKB-EC"/>
</dbReference>
<evidence type="ECO:0000313" key="14">
    <source>
        <dbReference type="EMBL" id="MFC5602390.1"/>
    </source>
</evidence>
<evidence type="ECO:0000256" key="12">
    <source>
        <dbReference type="SAM" id="SignalP"/>
    </source>
</evidence>